<reference evidence="2" key="1">
    <citation type="submission" date="2022-10" db="EMBL/GenBank/DDBJ databases">
        <title>Puccinia triticina Genome sequencing and assembly.</title>
        <authorList>
            <person name="Li C."/>
        </authorList>
    </citation>
    <scope>NUCLEOTIDE SEQUENCE</scope>
    <source>
        <strain evidence="2">Pt15</strain>
    </source>
</reference>
<dbReference type="GeneID" id="77809250"/>
<evidence type="ECO:0000313" key="3">
    <source>
        <dbReference type="Proteomes" id="UP001164743"/>
    </source>
</evidence>
<evidence type="ECO:0000256" key="1">
    <source>
        <dbReference type="SAM" id="MobiDB-lite"/>
    </source>
</evidence>
<proteinExistence type="predicted"/>
<keyword evidence="3" id="KW-1185">Reference proteome</keyword>
<sequence length="166" mass="18552">MDQDMFELDEEAGLEFAPEGEAQVVADDHYEWATPTLLDEFDLSAFSMEQFSEAIDHLVESGEMSAEEAEEVMDRLRELVYLPSKLPWNSEGGMFGSDWTLFPIRPSPLRNRAKMAKRRTAQSAIMNSFKLAELLSSSHAIHPTFSTKTASNPGLSRTQPAHSVAL</sequence>
<dbReference type="EMBL" id="CP110424">
    <property type="protein sequence ID" value="WAQ84018.1"/>
    <property type="molecule type" value="Genomic_DNA"/>
</dbReference>
<feature type="region of interest" description="Disordered" evidence="1">
    <location>
        <begin position="145"/>
        <end position="166"/>
    </location>
</feature>
<name>A0ABY7CGI5_9BASI</name>
<organism evidence="2 3">
    <name type="scientific">Puccinia triticina</name>
    <dbReference type="NCBI Taxonomy" id="208348"/>
    <lineage>
        <taxon>Eukaryota</taxon>
        <taxon>Fungi</taxon>
        <taxon>Dikarya</taxon>
        <taxon>Basidiomycota</taxon>
        <taxon>Pucciniomycotina</taxon>
        <taxon>Pucciniomycetes</taxon>
        <taxon>Pucciniales</taxon>
        <taxon>Pucciniaceae</taxon>
        <taxon>Puccinia</taxon>
    </lineage>
</organism>
<dbReference type="Proteomes" id="UP001164743">
    <property type="component" value="Chromosome 4A"/>
</dbReference>
<gene>
    <name evidence="2" type="ORF">PtA15_4A469</name>
</gene>
<accession>A0ABY7CGI5</accession>
<protein>
    <submittedName>
        <fullName evidence="2">Uncharacterized protein</fullName>
    </submittedName>
</protein>
<dbReference type="RefSeq" id="XP_053019573.1">
    <property type="nucleotide sequence ID" value="XM_053168355.1"/>
</dbReference>
<evidence type="ECO:0000313" key="2">
    <source>
        <dbReference type="EMBL" id="WAQ84018.1"/>
    </source>
</evidence>